<evidence type="ECO:0000313" key="2">
    <source>
        <dbReference type="EMBL" id="ADE16430.1"/>
    </source>
</evidence>
<feature type="region of interest" description="Disordered" evidence="1">
    <location>
        <begin position="1"/>
        <end position="47"/>
    </location>
</feature>
<dbReference type="EMBL" id="CP001798">
    <property type="protein sequence ID" value="ADE16430.1"/>
    <property type="molecule type" value="Genomic_DNA"/>
</dbReference>
<protein>
    <submittedName>
        <fullName evidence="2">Uncharacterized protein</fullName>
    </submittedName>
</protein>
<evidence type="ECO:0000256" key="1">
    <source>
        <dbReference type="SAM" id="MobiDB-lite"/>
    </source>
</evidence>
<keyword evidence="3" id="KW-1185">Reference proteome</keyword>
<dbReference type="AlphaFoldDB" id="D5C0V7"/>
<sequence length="47" mass="5082">MSHRHKKAPVQGENRGNRWSGLGGSGPKDHPAQGGGRESATFLWCTH</sequence>
<name>D5C0V7_NITHN</name>
<dbReference type="HOGENOM" id="CLU_3170760_0_0_6"/>
<reference evidence="3" key="1">
    <citation type="submission" date="2010-04" db="EMBL/GenBank/DDBJ databases">
        <title>Complete genome sequence of Nitrosococcus halophilus Nc4, a salt-adapted, aerobic obligate ammonia-oxidizing sulfur purple bacterium.</title>
        <authorList>
            <consortium name="US DOE Joint Genome Institute"/>
            <person name="Campbell M.A."/>
            <person name="Malfatti S.A."/>
            <person name="Chain P.S.G."/>
            <person name="Heidelberg J.F."/>
            <person name="Ward B.B."/>
            <person name="Klotz M.G."/>
        </authorList>
    </citation>
    <scope>NUCLEOTIDE SEQUENCE [LARGE SCALE GENOMIC DNA]</scope>
    <source>
        <strain evidence="3">Nc4</strain>
    </source>
</reference>
<gene>
    <name evidence="2" type="ordered locus">Nhal_3398</name>
</gene>
<dbReference type="STRING" id="472759.Nhal_3398"/>
<accession>D5C0V7</accession>
<evidence type="ECO:0000313" key="3">
    <source>
        <dbReference type="Proteomes" id="UP000001844"/>
    </source>
</evidence>
<dbReference type="Proteomes" id="UP000001844">
    <property type="component" value="Chromosome"/>
</dbReference>
<organism evidence="2 3">
    <name type="scientific">Nitrosococcus halophilus (strain Nc4)</name>
    <dbReference type="NCBI Taxonomy" id="472759"/>
    <lineage>
        <taxon>Bacteria</taxon>
        <taxon>Pseudomonadati</taxon>
        <taxon>Pseudomonadota</taxon>
        <taxon>Gammaproteobacteria</taxon>
        <taxon>Chromatiales</taxon>
        <taxon>Chromatiaceae</taxon>
        <taxon>Nitrosococcus</taxon>
    </lineage>
</organism>
<proteinExistence type="predicted"/>
<dbReference type="KEGG" id="nhl:Nhal_3398"/>